<dbReference type="InterPro" id="IPR008948">
    <property type="entry name" value="L-Aspartase-like"/>
</dbReference>
<accession>A0A383EF65</accession>
<dbReference type="GO" id="GO:0006099">
    <property type="term" value="P:tricarboxylic acid cycle"/>
    <property type="evidence" value="ECO:0007669"/>
    <property type="project" value="InterPro"/>
</dbReference>
<dbReference type="InterPro" id="IPR018951">
    <property type="entry name" value="Fumarase_C_C"/>
</dbReference>
<reference evidence="2" key="1">
    <citation type="submission" date="2018-05" db="EMBL/GenBank/DDBJ databases">
        <authorList>
            <person name="Lanie J.A."/>
            <person name="Ng W.-L."/>
            <person name="Kazmierczak K.M."/>
            <person name="Andrzejewski T.M."/>
            <person name="Davidsen T.M."/>
            <person name="Wayne K.J."/>
            <person name="Tettelin H."/>
            <person name="Glass J.I."/>
            <person name="Rusch D."/>
            <person name="Podicherti R."/>
            <person name="Tsui H.-C.T."/>
            <person name="Winkler M.E."/>
        </authorList>
    </citation>
    <scope>NUCLEOTIDE SEQUENCE</scope>
</reference>
<dbReference type="Gene3D" id="1.10.40.30">
    <property type="entry name" value="Fumarase/aspartase (C-terminal domain)"/>
    <property type="match status" value="1"/>
</dbReference>
<dbReference type="Pfam" id="PF10415">
    <property type="entry name" value="FumaraseC_C"/>
    <property type="match status" value="1"/>
</dbReference>
<protein>
    <recommendedName>
        <fullName evidence="1">Fumarase C C-terminal domain-containing protein</fullName>
    </recommendedName>
</protein>
<feature type="non-terminal residue" evidence="2">
    <location>
        <position position="1"/>
    </location>
</feature>
<organism evidence="2">
    <name type="scientific">marine metagenome</name>
    <dbReference type="NCBI Taxonomy" id="408172"/>
    <lineage>
        <taxon>unclassified sequences</taxon>
        <taxon>metagenomes</taxon>
        <taxon>ecological metagenomes</taxon>
    </lineage>
</organism>
<evidence type="ECO:0000259" key="1">
    <source>
        <dbReference type="Pfam" id="PF10415"/>
    </source>
</evidence>
<proteinExistence type="predicted"/>
<dbReference type="AlphaFoldDB" id="A0A383EF65"/>
<gene>
    <name evidence="2" type="ORF">METZ01_LOCUS508366</name>
</gene>
<dbReference type="SUPFAM" id="SSF48557">
    <property type="entry name" value="L-aspartase-like"/>
    <property type="match status" value="1"/>
</dbReference>
<dbReference type="GO" id="GO:0016829">
    <property type="term" value="F:lyase activity"/>
    <property type="evidence" value="ECO:0007669"/>
    <property type="project" value="InterPro"/>
</dbReference>
<dbReference type="EMBL" id="UINC01225439">
    <property type="protein sequence ID" value="SVE55512.1"/>
    <property type="molecule type" value="Genomic_DNA"/>
</dbReference>
<evidence type="ECO:0000313" key="2">
    <source>
        <dbReference type="EMBL" id="SVE55512.1"/>
    </source>
</evidence>
<sequence length="48" mass="5219">KAAEVAKEAARDGVSVREVVEKRDLIPSEKVDEALDVRKMTEPGLPEG</sequence>
<name>A0A383EF65_9ZZZZ</name>
<feature type="domain" description="Fumarase C C-terminal" evidence="1">
    <location>
        <begin position="1"/>
        <end position="42"/>
    </location>
</feature>